<proteinExistence type="predicted"/>
<keyword evidence="1" id="KW-0732">Signal</keyword>
<accession>A0A518DT64</accession>
<protein>
    <submittedName>
        <fullName evidence="2">Uncharacterized protein</fullName>
    </submittedName>
</protein>
<feature type="signal peptide" evidence="1">
    <location>
        <begin position="1"/>
        <end position="18"/>
    </location>
</feature>
<dbReference type="OrthoDB" id="276482at2"/>
<sequence precursor="true">MNRFLVPAVLAAATICFAGTNASAFNLFGGCGCNAAPSCCAPSCGCNAAPSCGCNVAPTCGCEPSCCDSGCGHRHGGMGLFKGLFGHKRSHGCCDSGCDSCGGCEPSCGCNVAPSCGCNAAPSCGCAPTCGCEPSCCGSSHSCGFKGHFKKMFSGFGHRHHGCCDSGCCGAEPSCGCNVAPSCGCNY</sequence>
<keyword evidence="3" id="KW-1185">Reference proteome</keyword>
<evidence type="ECO:0000313" key="3">
    <source>
        <dbReference type="Proteomes" id="UP000317648"/>
    </source>
</evidence>
<reference evidence="2 3" key="1">
    <citation type="submission" date="2019-02" db="EMBL/GenBank/DDBJ databases">
        <title>Deep-cultivation of Planctomycetes and their phenomic and genomic characterization uncovers novel biology.</title>
        <authorList>
            <person name="Wiegand S."/>
            <person name="Jogler M."/>
            <person name="Boedeker C."/>
            <person name="Pinto D."/>
            <person name="Vollmers J."/>
            <person name="Rivas-Marin E."/>
            <person name="Kohn T."/>
            <person name="Peeters S.H."/>
            <person name="Heuer A."/>
            <person name="Rast P."/>
            <person name="Oberbeckmann S."/>
            <person name="Bunk B."/>
            <person name="Jeske O."/>
            <person name="Meyerdierks A."/>
            <person name="Storesund J.E."/>
            <person name="Kallscheuer N."/>
            <person name="Luecker S."/>
            <person name="Lage O.M."/>
            <person name="Pohl T."/>
            <person name="Merkel B.J."/>
            <person name="Hornburger P."/>
            <person name="Mueller R.-W."/>
            <person name="Bruemmer F."/>
            <person name="Labrenz M."/>
            <person name="Spormann A.M."/>
            <person name="Op den Camp H."/>
            <person name="Overmann J."/>
            <person name="Amann R."/>
            <person name="Jetten M.S.M."/>
            <person name="Mascher T."/>
            <person name="Medema M.H."/>
            <person name="Devos D.P."/>
            <person name="Kaster A.-K."/>
            <person name="Ovreas L."/>
            <person name="Rohde M."/>
            <person name="Galperin M.Y."/>
            <person name="Jogler C."/>
        </authorList>
    </citation>
    <scope>NUCLEOTIDE SEQUENCE [LARGE SCALE GENOMIC DNA]</scope>
    <source>
        <strain evidence="2 3">Pla85_3_4</strain>
    </source>
</reference>
<evidence type="ECO:0000256" key="1">
    <source>
        <dbReference type="SAM" id="SignalP"/>
    </source>
</evidence>
<feature type="chain" id="PRO_5022239434" evidence="1">
    <location>
        <begin position="19"/>
        <end position="187"/>
    </location>
</feature>
<dbReference type="KEGG" id="lcre:Pla8534_28420"/>
<dbReference type="AlphaFoldDB" id="A0A518DT64"/>
<organism evidence="2 3">
    <name type="scientific">Lignipirellula cremea</name>
    <dbReference type="NCBI Taxonomy" id="2528010"/>
    <lineage>
        <taxon>Bacteria</taxon>
        <taxon>Pseudomonadati</taxon>
        <taxon>Planctomycetota</taxon>
        <taxon>Planctomycetia</taxon>
        <taxon>Pirellulales</taxon>
        <taxon>Pirellulaceae</taxon>
        <taxon>Lignipirellula</taxon>
    </lineage>
</organism>
<gene>
    <name evidence="2" type="ORF">Pla8534_28420</name>
</gene>
<evidence type="ECO:0000313" key="2">
    <source>
        <dbReference type="EMBL" id="QDU95031.1"/>
    </source>
</evidence>
<dbReference type="Proteomes" id="UP000317648">
    <property type="component" value="Chromosome"/>
</dbReference>
<name>A0A518DT64_9BACT</name>
<dbReference type="PROSITE" id="PS51257">
    <property type="entry name" value="PROKAR_LIPOPROTEIN"/>
    <property type="match status" value="1"/>
</dbReference>
<dbReference type="EMBL" id="CP036433">
    <property type="protein sequence ID" value="QDU95031.1"/>
    <property type="molecule type" value="Genomic_DNA"/>
</dbReference>